<dbReference type="Gene3D" id="1.10.443.10">
    <property type="entry name" value="Intergrase catalytic core"/>
    <property type="match status" value="1"/>
</dbReference>
<dbReference type="InterPro" id="IPR052925">
    <property type="entry name" value="Phage_Integrase-like_Recomb"/>
</dbReference>
<accession>A0ABU5R5W3</accession>
<dbReference type="PROSITE" id="PS51898">
    <property type="entry name" value="TYR_RECOMBINASE"/>
    <property type="match status" value="1"/>
</dbReference>
<keyword evidence="2" id="KW-0233">DNA recombination</keyword>
<dbReference type="InterPro" id="IPR002104">
    <property type="entry name" value="Integrase_catalytic"/>
</dbReference>
<dbReference type="PANTHER" id="PTHR34605">
    <property type="entry name" value="PHAGE_INTEGRASE DOMAIN-CONTAINING PROTEIN"/>
    <property type="match status" value="1"/>
</dbReference>
<comment type="caution">
    <text evidence="4">The sequence shown here is derived from an EMBL/GenBank/DDBJ whole genome shotgun (WGS) entry which is preliminary data.</text>
</comment>
<dbReference type="InterPro" id="IPR010998">
    <property type="entry name" value="Integrase_recombinase_N"/>
</dbReference>
<evidence type="ECO:0000256" key="1">
    <source>
        <dbReference type="ARBA" id="ARBA00023125"/>
    </source>
</evidence>
<dbReference type="InterPro" id="IPR011010">
    <property type="entry name" value="DNA_brk_join_enz"/>
</dbReference>
<organism evidence="4 5">
    <name type="scientific">Amycolatopsis heterodermiae</name>
    <dbReference type="NCBI Taxonomy" id="3110235"/>
    <lineage>
        <taxon>Bacteria</taxon>
        <taxon>Bacillati</taxon>
        <taxon>Actinomycetota</taxon>
        <taxon>Actinomycetes</taxon>
        <taxon>Pseudonocardiales</taxon>
        <taxon>Pseudonocardiaceae</taxon>
        <taxon>Amycolatopsis</taxon>
    </lineage>
</organism>
<dbReference type="Pfam" id="PF00589">
    <property type="entry name" value="Phage_integrase"/>
    <property type="match status" value="1"/>
</dbReference>
<keyword evidence="1" id="KW-0238">DNA-binding</keyword>
<feature type="domain" description="Tyr recombinase" evidence="3">
    <location>
        <begin position="153"/>
        <end position="344"/>
    </location>
</feature>
<dbReference type="Proteomes" id="UP001304298">
    <property type="component" value="Unassembled WGS sequence"/>
</dbReference>
<dbReference type="InterPro" id="IPR013762">
    <property type="entry name" value="Integrase-like_cat_sf"/>
</dbReference>
<dbReference type="SUPFAM" id="SSF56349">
    <property type="entry name" value="DNA breaking-rejoining enzymes"/>
    <property type="match status" value="1"/>
</dbReference>
<evidence type="ECO:0000313" key="4">
    <source>
        <dbReference type="EMBL" id="MEA5361184.1"/>
    </source>
</evidence>
<evidence type="ECO:0000313" key="5">
    <source>
        <dbReference type="Proteomes" id="UP001304298"/>
    </source>
</evidence>
<dbReference type="Gene3D" id="1.10.150.130">
    <property type="match status" value="1"/>
</dbReference>
<proteinExistence type="predicted"/>
<evidence type="ECO:0000256" key="2">
    <source>
        <dbReference type="ARBA" id="ARBA00023172"/>
    </source>
</evidence>
<dbReference type="EMBL" id="JAYFSI010000003">
    <property type="protein sequence ID" value="MEA5361184.1"/>
    <property type="molecule type" value="Genomic_DNA"/>
</dbReference>
<name>A0ABU5R5W3_9PSEU</name>
<dbReference type="RefSeq" id="WP_323328066.1">
    <property type="nucleotide sequence ID" value="NZ_JAYFSI010000003.1"/>
</dbReference>
<dbReference type="SUPFAM" id="SSF47823">
    <property type="entry name" value="lambda integrase-like, N-terminal domain"/>
    <property type="match status" value="1"/>
</dbReference>
<dbReference type="PANTHER" id="PTHR34605:SF3">
    <property type="entry name" value="P CELL-TYPE AGGLUTINATION PROTEIN MAP4-LIKE-RELATED"/>
    <property type="match status" value="1"/>
</dbReference>
<gene>
    <name evidence="4" type="ORF">VA596_16685</name>
</gene>
<reference evidence="4 5" key="1">
    <citation type="submission" date="2023-12" db="EMBL/GenBank/DDBJ databases">
        <title>Amycolatopsis sp. V23-08.</title>
        <authorList>
            <person name="Somphong A."/>
        </authorList>
    </citation>
    <scope>NUCLEOTIDE SEQUENCE [LARGE SCALE GENOMIC DNA]</scope>
    <source>
        <strain evidence="4 5">V23-08</strain>
    </source>
</reference>
<keyword evidence="5" id="KW-1185">Reference proteome</keyword>
<sequence length="348" mass="37599">MPGDLEPVTDAALAAASPEDRLALLDEAAARHVDGQRPPNTLKAYAQDWQVWQDYTAETGIPPLSASIGALTGFVVWLERGRTLRPDERAVPEVPERAAPAAPSTIERRLTGALAGLRHHKVVIDTEASRAAWRALKGYRQRLAREGVKLGRGKATMVTLADLRAMSRACPDTLAGARDRAMLLIGFPIAARCSDLANLLVTDVEPVDDRGLSVTVRHGKSTGDMVVPRRESPDTDPVRAWHAWRSGAGISEGPAFRRVDRHGNVGVPALSTTGVNQILTRAGVRAGLPYPVTGHSLRSGFATEARRAGADDLAIADQGRWVRGSRALYEYIRRVDQWDDNAAGVLDL</sequence>
<evidence type="ECO:0000259" key="3">
    <source>
        <dbReference type="PROSITE" id="PS51898"/>
    </source>
</evidence>
<dbReference type="CDD" id="cd00799">
    <property type="entry name" value="INT_Cre_C"/>
    <property type="match status" value="1"/>
</dbReference>
<protein>
    <submittedName>
        <fullName evidence="4">Site-specific integrase</fullName>
    </submittedName>
</protein>